<proteinExistence type="predicted"/>
<protein>
    <submittedName>
        <fullName evidence="1">Uncharacterized protein</fullName>
    </submittedName>
</protein>
<name>A0A847RRL1_9NEIS</name>
<gene>
    <name evidence="1" type="ORF">HF682_01635</name>
</gene>
<dbReference type="Proteomes" id="UP000587991">
    <property type="component" value="Unassembled WGS sequence"/>
</dbReference>
<reference evidence="1 2" key="1">
    <citation type="submission" date="2020-04" db="EMBL/GenBank/DDBJ databases">
        <title>Draft genome of Leeia sp. IMCC25680.</title>
        <authorList>
            <person name="Song J."/>
            <person name="Cho J.-C."/>
        </authorList>
    </citation>
    <scope>NUCLEOTIDE SEQUENCE [LARGE SCALE GENOMIC DNA]</scope>
    <source>
        <strain evidence="1 2">IMCC25680</strain>
    </source>
</reference>
<evidence type="ECO:0000313" key="1">
    <source>
        <dbReference type="EMBL" id="NLR73860.1"/>
    </source>
</evidence>
<keyword evidence="2" id="KW-1185">Reference proteome</keyword>
<sequence length="136" mass="15242">MSLISRLFKRTPPDFAVGQVWTYRHRAGEPGSTLQICQIDQDARLGRIFHIGVQRVRIPTPGGGLCENMPHLPVSLETLQQSVTAWQRDAPVPDDYREGYQIWRDAFDRGEAGIFTIPVADILDVTARMAEQGQPA</sequence>
<accession>A0A847RRL1</accession>
<comment type="caution">
    <text evidence="1">The sequence shown here is derived from an EMBL/GenBank/DDBJ whole genome shotgun (WGS) entry which is preliminary data.</text>
</comment>
<organism evidence="1 2">
    <name type="scientific">Leeia aquatica</name>
    <dbReference type="NCBI Taxonomy" id="2725557"/>
    <lineage>
        <taxon>Bacteria</taxon>
        <taxon>Pseudomonadati</taxon>
        <taxon>Pseudomonadota</taxon>
        <taxon>Betaproteobacteria</taxon>
        <taxon>Neisseriales</taxon>
        <taxon>Leeiaceae</taxon>
        <taxon>Leeia</taxon>
    </lineage>
</organism>
<evidence type="ECO:0000313" key="2">
    <source>
        <dbReference type="Proteomes" id="UP000587991"/>
    </source>
</evidence>
<dbReference type="EMBL" id="JABAIM010000001">
    <property type="protein sequence ID" value="NLR73860.1"/>
    <property type="molecule type" value="Genomic_DNA"/>
</dbReference>
<dbReference type="AlphaFoldDB" id="A0A847RRL1"/>
<dbReference type="RefSeq" id="WP_168875515.1">
    <property type="nucleotide sequence ID" value="NZ_JABAIM010000001.1"/>
</dbReference>